<evidence type="ECO:0000256" key="1">
    <source>
        <dbReference type="SAM" id="MobiDB-lite"/>
    </source>
</evidence>
<feature type="signal peptide" evidence="2">
    <location>
        <begin position="1"/>
        <end position="16"/>
    </location>
</feature>
<evidence type="ECO:0000256" key="2">
    <source>
        <dbReference type="SAM" id="SignalP"/>
    </source>
</evidence>
<evidence type="ECO:0000313" key="4">
    <source>
        <dbReference type="Proteomes" id="UP001521222"/>
    </source>
</evidence>
<comment type="caution">
    <text evidence="3">The sequence shown here is derived from an EMBL/GenBank/DDBJ whole genome shotgun (WGS) entry which is preliminary data.</text>
</comment>
<proteinExistence type="predicted"/>
<keyword evidence="2" id="KW-0732">Signal</keyword>
<evidence type="ECO:0000313" key="3">
    <source>
        <dbReference type="EMBL" id="KAL1611007.1"/>
    </source>
</evidence>
<reference evidence="3 4" key="1">
    <citation type="submission" date="2024-02" db="EMBL/GenBank/DDBJ databases">
        <title>De novo assembly and annotation of 12 fungi associated with fruit tree decline syndrome in Ontario, Canada.</title>
        <authorList>
            <person name="Sulman M."/>
            <person name="Ellouze W."/>
            <person name="Ilyukhin E."/>
        </authorList>
    </citation>
    <scope>NUCLEOTIDE SEQUENCE [LARGE SCALE GENOMIC DNA]</scope>
    <source>
        <strain evidence="3 4">M97-236</strain>
    </source>
</reference>
<accession>A0ABR3S446</accession>
<keyword evidence="4" id="KW-1185">Reference proteome</keyword>
<protein>
    <submittedName>
        <fullName evidence="3">Uncharacterized protein</fullName>
    </submittedName>
</protein>
<dbReference type="Proteomes" id="UP001521222">
    <property type="component" value="Unassembled WGS sequence"/>
</dbReference>
<feature type="region of interest" description="Disordered" evidence="1">
    <location>
        <begin position="201"/>
        <end position="224"/>
    </location>
</feature>
<gene>
    <name evidence="3" type="ORF">SLS59_000644</name>
</gene>
<dbReference type="EMBL" id="JAKIXB020000002">
    <property type="protein sequence ID" value="KAL1611007.1"/>
    <property type="molecule type" value="Genomic_DNA"/>
</dbReference>
<feature type="chain" id="PRO_5047011683" evidence="2">
    <location>
        <begin position="17"/>
        <end position="257"/>
    </location>
</feature>
<sequence>MRSSTVVALFAGSAAAQSSAVVFNPLMPASTLTVLGSSSGTTTYVNSCTDPGIPAEWLSTATASGSAASSAASSARSAAGTLALTPISAPSTTAAARLRRQDDGLFGGFCEPFTLKQGSSSMDFHMEDPTKGVWTADVKCAWKGEMTSADMTCTVSQSGIFPSINMGSAQGVETTTIKASELAESSQIATVSVVQPASNSASATASGSQSGSSNATATASGSGAPAATGAAAGAPLSKSVMALVGGAAGVFAAALAL</sequence>
<name>A0ABR3S446_9PLEO</name>
<organism evidence="3 4">
    <name type="scientific">Nothophoma quercina</name>
    <dbReference type="NCBI Taxonomy" id="749835"/>
    <lineage>
        <taxon>Eukaryota</taxon>
        <taxon>Fungi</taxon>
        <taxon>Dikarya</taxon>
        <taxon>Ascomycota</taxon>
        <taxon>Pezizomycotina</taxon>
        <taxon>Dothideomycetes</taxon>
        <taxon>Pleosporomycetidae</taxon>
        <taxon>Pleosporales</taxon>
        <taxon>Pleosporineae</taxon>
        <taxon>Didymellaceae</taxon>
        <taxon>Nothophoma</taxon>
    </lineage>
</organism>